<organism evidence="2 3">
    <name type="scientific">Eumeta variegata</name>
    <name type="common">Bagworm moth</name>
    <name type="synonym">Eumeta japonica</name>
    <dbReference type="NCBI Taxonomy" id="151549"/>
    <lineage>
        <taxon>Eukaryota</taxon>
        <taxon>Metazoa</taxon>
        <taxon>Ecdysozoa</taxon>
        <taxon>Arthropoda</taxon>
        <taxon>Hexapoda</taxon>
        <taxon>Insecta</taxon>
        <taxon>Pterygota</taxon>
        <taxon>Neoptera</taxon>
        <taxon>Endopterygota</taxon>
        <taxon>Lepidoptera</taxon>
        <taxon>Glossata</taxon>
        <taxon>Ditrysia</taxon>
        <taxon>Tineoidea</taxon>
        <taxon>Psychidae</taxon>
        <taxon>Oiketicinae</taxon>
        <taxon>Eumeta</taxon>
    </lineage>
</organism>
<feature type="region of interest" description="Disordered" evidence="1">
    <location>
        <begin position="61"/>
        <end position="82"/>
    </location>
</feature>
<dbReference type="Proteomes" id="UP000299102">
    <property type="component" value="Unassembled WGS sequence"/>
</dbReference>
<keyword evidence="3" id="KW-1185">Reference proteome</keyword>
<comment type="caution">
    <text evidence="2">The sequence shown here is derived from an EMBL/GenBank/DDBJ whole genome shotgun (WGS) entry which is preliminary data.</text>
</comment>
<proteinExistence type="predicted"/>
<gene>
    <name evidence="2" type="ORF">EVAR_22880_1</name>
</gene>
<protein>
    <submittedName>
        <fullName evidence="2">Uncharacterized protein</fullName>
    </submittedName>
</protein>
<name>A0A4C1UUS2_EUMVA</name>
<evidence type="ECO:0000256" key="1">
    <source>
        <dbReference type="SAM" id="MobiDB-lite"/>
    </source>
</evidence>
<evidence type="ECO:0000313" key="3">
    <source>
        <dbReference type="Proteomes" id="UP000299102"/>
    </source>
</evidence>
<accession>A0A4C1UUS2</accession>
<reference evidence="2 3" key="1">
    <citation type="journal article" date="2019" name="Commun. Biol.">
        <title>The bagworm genome reveals a unique fibroin gene that provides high tensile strength.</title>
        <authorList>
            <person name="Kono N."/>
            <person name="Nakamura H."/>
            <person name="Ohtoshi R."/>
            <person name="Tomita M."/>
            <person name="Numata K."/>
            <person name="Arakawa K."/>
        </authorList>
    </citation>
    <scope>NUCLEOTIDE SEQUENCE [LARGE SCALE GENOMIC DNA]</scope>
</reference>
<sequence>MPARLRCPRRQLHIESYLVEIFFGVRKLLRRHLFIHSSEKVKTAAARPKRALRNWATPAALCAPSPSPPPPHTLSPSHALTQ</sequence>
<dbReference type="EMBL" id="BGZK01000227">
    <property type="protein sequence ID" value="GBP29980.1"/>
    <property type="molecule type" value="Genomic_DNA"/>
</dbReference>
<evidence type="ECO:0000313" key="2">
    <source>
        <dbReference type="EMBL" id="GBP29980.1"/>
    </source>
</evidence>
<dbReference type="AlphaFoldDB" id="A0A4C1UUS2"/>